<feature type="region of interest" description="Disordered" evidence="1">
    <location>
        <begin position="1"/>
        <end position="23"/>
    </location>
</feature>
<feature type="compositionally biased region" description="Low complexity" evidence="1">
    <location>
        <begin position="53"/>
        <end position="66"/>
    </location>
</feature>
<feature type="compositionally biased region" description="Basic and acidic residues" evidence="1">
    <location>
        <begin position="1"/>
        <end position="15"/>
    </location>
</feature>
<accession>A0ABD3RA85</accession>
<dbReference type="EMBL" id="JALLPB020000368">
    <property type="protein sequence ID" value="KAL3809868.1"/>
    <property type="molecule type" value="Genomic_DNA"/>
</dbReference>
<protein>
    <submittedName>
        <fullName evidence="2">Uncharacterized protein</fullName>
    </submittedName>
</protein>
<evidence type="ECO:0000313" key="3">
    <source>
        <dbReference type="Proteomes" id="UP001530377"/>
    </source>
</evidence>
<gene>
    <name evidence="2" type="ORF">ACHAXA_001293</name>
</gene>
<dbReference type="Pfam" id="PF13671">
    <property type="entry name" value="AAA_33"/>
    <property type="match status" value="1"/>
</dbReference>
<keyword evidence="3" id="KW-1185">Reference proteome</keyword>
<dbReference type="InterPro" id="IPR027417">
    <property type="entry name" value="P-loop_NTPase"/>
</dbReference>
<sequence>MSQTAPKERSDHGTSERTMMAGTSPSRPFMILLVGIPGSGKSHFASRLEKESTTGTSSSTGRRSASGDMKFVRVNQDTLGSRQRCVDVARSALAGGGASVVIDRCNFDVDQRRTWIQLAYEMNVDVDCVIFDYDRDVCIERCRNRRGHETIRPRDAPRIVSNMARIFRPPVPQERFRRLARVTSFHMSDDLVDHYLGRR</sequence>
<dbReference type="Gene3D" id="3.40.50.300">
    <property type="entry name" value="P-loop containing nucleotide triphosphate hydrolases"/>
    <property type="match status" value="1"/>
</dbReference>
<evidence type="ECO:0000313" key="2">
    <source>
        <dbReference type="EMBL" id="KAL3809868.1"/>
    </source>
</evidence>
<comment type="caution">
    <text evidence="2">The sequence shown here is derived from an EMBL/GenBank/DDBJ whole genome shotgun (WGS) entry which is preliminary data.</text>
</comment>
<reference evidence="2 3" key="1">
    <citation type="submission" date="2024-10" db="EMBL/GenBank/DDBJ databases">
        <title>Updated reference genomes for cyclostephanoid diatoms.</title>
        <authorList>
            <person name="Roberts W.R."/>
            <person name="Alverson A.J."/>
        </authorList>
    </citation>
    <scope>NUCLEOTIDE SEQUENCE [LARGE SCALE GENOMIC DNA]</scope>
    <source>
        <strain evidence="2 3">AJA228-03</strain>
    </source>
</reference>
<dbReference type="AlphaFoldDB" id="A0ABD3RA85"/>
<dbReference type="SUPFAM" id="SSF52540">
    <property type="entry name" value="P-loop containing nucleoside triphosphate hydrolases"/>
    <property type="match status" value="1"/>
</dbReference>
<dbReference type="PANTHER" id="PTHR12083">
    <property type="entry name" value="BIFUNCTIONAL POLYNUCLEOTIDE PHOSPHATASE/KINASE"/>
    <property type="match status" value="1"/>
</dbReference>
<organism evidence="2 3">
    <name type="scientific">Cyclostephanos tholiformis</name>
    <dbReference type="NCBI Taxonomy" id="382380"/>
    <lineage>
        <taxon>Eukaryota</taxon>
        <taxon>Sar</taxon>
        <taxon>Stramenopiles</taxon>
        <taxon>Ochrophyta</taxon>
        <taxon>Bacillariophyta</taxon>
        <taxon>Coscinodiscophyceae</taxon>
        <taxon>Thalassiosirophycidae</taxon>
        <taxon>Stephanodiscales</taxon>
        <taxon>Stephanodiscaceae</taxon>
        <taxon>Cyclostephanos</taxon>
    </lineage>
</organism>
<proteinExistence type="predicted"/>
<name>A0ABD3RA85_9STRA</name>
<dbReference type="Proteomes" id="UP001530377">
    <property type="component" value="Unassembled WGS sequence"/>
</dbReference>
<dbReference type="PANTHER" id="PTHR12083:SF9">
    <property type="entry name" value="BIFUNCTIONAL POLYNUCLEOTIDE PHOSPHATASE_KINASE"/>
    <property type="match status" value="1"/>
</dbReference>
<evidence type="ECO:0000256" key="1">
    <source>
        <dbReference type="SAM" id="MobiDB-lite"/>
    </source>
</evidence>
<feature type="region of interest" description="Disordered" evidence="1">
    <location>
        <begin position="43"/>
        <end position="66"/>
    </location>
</feature>